<proteinExistence type="predicted"/>
<sequence length="228" mass="24917">MMIRPGLDSVVVVVVRGDSFGIPAIFRIPLRPTAPTIHLPLLQPLLLLLLSLPLLHPLAPAAASTPAPPGPPGVMSVAELVQPIRERDQRMNQPYDALGPRQGTSDFHSLPYRQAASVVSPGCGPRSSEIPDANSEEYFVGTSEDWTIGNFLGIYRGTPPSVYSEELSDDLVVLGVSSEIQFLGIPSEISEGFPRKNKFSRSYFRGLLSSRYKEGMFVIAKLKLTKKY</sequence>
<dbReference type="EnsemblPlants" id="Bo8g052900.1">
    <property type="protein sequence ID" value="Bo8g052900.1"/>
    <property type="gene ID" value="Bo8g052900"/>
</dbReference>
<dbReference type="AlphaFoldDB" id="A0A0D3DN68"/>
<dbReference type="HOGENOM" id="CLU_096628_0_0_1"/>
<dbReference type="Proteomes" id="UP000032141">
    <property type="component" value="Chromosome C8"/>
</dbReference>
<keyword evidence="2" id="KW-1185">Reference proteome</keyword>
<reference evidence="1 2" key="1">
    <citation type="journal article" date="2014" name="Genome Biol.">
        <title>Transcriptome and methylome profiling reveals relics of genome dominance in the mesopolyploid Brassica oleracea.</title>
        <authorList>
            <person name="Parkin I.A."/>
            <person name="Koh C."/>
            <person name="Tang H."/>
            <person name="Robinson S.J."/>
            <person name="Kagale S."/>
            <person name="Clarke W.E."/>
            <person name="Town C.D."/>
            <person name="Nixon J."/>
            <person name="Krishnakumar V."/>
            <person name="Bidwell S.L."/>
            <person name="Denoeud F."/>
            <person name="Belcram H."/>
            <person name="Links M.G."/>
            <person name="Just J."/>
            <person name="Clarke C."/>
            <person name="Bender T."/>
            <person name="Huebert T."/>
            <person name="Mason A.S."/>
            <person name="Pires J.C."/>
            <person name="Barker G."/>
            <person name="Moore J."/>
            <person name="Walley P.G."/>
            <person name="Manoli S."/>
            <person name="Batley J."/>
            <person name="Edwards D."/>
            <person name="Nelson M.N."/>
            <person name="Wang X."/>
            <person name="Paterson A.H."/>
            <person name="King G."/>
            <person name="Bancroft I."/>
            <person name="Chalhoub B."/>
            <person name="Sharpe A.G."/>
        </authorList>
    </citation>
    <scope>NUCLEOTIDE SEQUENCE</scope>
    <source>
        <strain evidence="1 2">cv. TO1000</strain>
    </source>
</reference>
<accession>A0A0D3DN68</accession>
<reference evidence="1" key="2">
    <citation type="submission" date="2015-03" db="UniProtKB">
        <authorList>
            <consortium name="EnsemblPlants"/>
        </authorList>
    </citation>
    <scope>IDENTIFICATION</scope>
</reference>
<name>A0A0D3DN68_BRAOL</name>
<evidence type="ECO:0000313" key="2">
    <source>
        <dbReference type="Proteomes" id="UP000032141"/>
    </source>
</evidence>
<protein>
    <submittedName>
        <fullName evidence="1">Uncharacterized protein</fullName>
    </submittedName>
</protein>
<evidence type="ECO:0000313" key="1">
    <source>
        <dbReference type="EnsemblPlants" id="Bo8g052900.1"/>
    </source>
</evidence>
<dbReference type="Gramene" id="Bo8g052900.1">
    <property type="protein sequence ID" value="Bo8g052900.1"/>
    <property type="gene ID" value="Bo8g052900"/>
</dbReference>
<organism evidence="1 2">
    <name type="scientific">Brassica oleracea var. oleracea</name>
    <dbReference type="NCBI Taxonomy" id="109376"/>
    <lineage>
        <taxon>Eukaryota</taxon>
        <taxon>Viridiplantae</taxon>
        <taxon>Streptophyta</taxon>
        <taxon>Embryophyta</taxon>
        <taxon>Tracheophyta</taxon>
        <taxon>Spermatophyta</taxon>
        <taxon>Magnoliopsida</taxon>
        <taxon>eudicotyledons</taxon>
        <taxon>Gunneridae</taxon>
        <taxon>Pentapetalae</taxon>
        <taxon>rosids</taxon>
        <taxon>malvids</taxon>
        <taxon>Brassicales</taxon>
        <taxon>Brassicaceae</taxon>
        <taxon>Brassiceae</taxon>
        <taxon>Brassica</taxon>
    </lineage>
</organism>